<dbReference type="SMART" id="SM00342">
    <property type="entry name" value="HTH_ARAC"/>
    <property type="match status" value="1"/>
</dbReference>
<dbReference type="RefSeq" id="WP_108993427.1">
    <property type="nucleotide sequence ID" value="NZ_BDQX01000171.1"/>
</dbReference>
<keyword evidence="12" id="KW-1185">Reference proteome</keyword>
<dbReference type="InterPro" id="IPR018060">
    <property type="entry name" value="HTH_AraC"/>
</dbReference>
<dbReference type="SUPFAM" id="SSF46689">
    <property type="entry name" value="Homeodomain-like"/>
    <property type="match status" value="1"/>
</dbReference>
<dbReference type="InterPro" id="IPR018062">
    <property type="entry name" value="HTH_AraC-typ_CS"/>
</dbReference>
<evidence type="ECO:0000256" key="4">
    <source>
        <dbReference type="ARBA" id="ARBA00022989"/>
    </source>
</evidence>
<evidence type="ECO:0000256" key="9">
    <source>
        <dbReference type="SAM" id="Phobius"/>
    </source>
</evidence>
<evidence type="ECO:0000313" key="12">
    <source>
        <dbReference type="Proteomes" id="UP000245202"/>
    </source>
</evidence>
<name>A0A2R5ES51_9BACL</name>
<evidence type="ECO:0000256" key="1">
    <source>
        <dbReference type="ARBA" id="ARBA00004651"/>
    </source>
</evidence>
<keyword evidence="5" id="KW-0805">Transcription regulation</keyword>
<evidence type="ECO:0000256" key="7">
    <source>
        <dbReference type="ARBA" id="ARBA00023136"/>
    </source>
</evidence>
<dbReference type="PROSITE" id="PS00041">
    <property type="entry name" value="HTH_ARAC_FAMILY_1"/>
    <property type="match status" value="1"/>
</dbReference>
<protein>
    <recommendedName>
        <fullName evidence="10">HTH araC/xylS-type domain-containing protein</fullName>
    </recommendedName>
</protein>
<evidence type="ECO:0000256" key="3">
    <source>
        <dbReference type="ARBA" id="ARBA00022692"/>
    </source>
</evidence>
<dbReference type="InterPro" id="IPR009057">
    <property type="entry name" value="Homeodomain-like_sf"/>
</dbReference>
<proteinExistence type="predicted"/>
<dbReference type="GO" id="GO:0043565">
    <property type="term" value="F:sequence-specific DNA binding"/>
    <property type="evidence" value="ECO:0007669"/>
    <property type="project" value="InterPro"/>
</dbReference>
<comment type="subcellular location">
    <subcellularLocation>
        <location evidence="1">Cell membrane</location>
        <topology evidence="1">Multi-pass membrane protein</topology>
    </subcellularLocation>
</comment>
<dbReference type="Proteomes" id="UP000245202">
    <property type="component" value="Unassembled WGS sequence"/>
</dbReference>
<feature type="domain" description="HTH araC/xylS-type" evidence="10">
    <location>
        <begin position="653"/>
        <end position="751"/>
    </location>
</feature>
<keyword evidence="7 9" id="KW-0472">Membrane</keyword>
<dbReference type="Pfam" id="PF12833">
    <property type="entry name" value="HTH_18"/>
    <property type="match status" value="1"/>
</dbReference>
<dbReference type="GO" id="GO:0003700">
    <property type="term" value="F:DNA-binding transcription factor activity"/>
    <property type="evidence" value="ECO:0007669"/>
    <property type="project" value="InterPro"/>
</dbReference>
<feature type="transmembrane region" description="Helical" evidence="9">
    <location>
        <begin position="6"/>
        <end position="28"/>
    </location>
</feature>
<reference evidence="11 12" key="1">
    <citation type="submission" date="2017-08" db="EMBL/GenBank/DDBJ databases">
        <title>Substantial Increase in Enzyme Production by Combined Drug-Resistance Mutations in Paenibacillus agaridevorans.</title>
        <authorList>
            <person name="Tanaka Y."/>
            <person name="Funane K."/>
            <person name="Hosaka T."/>
            <person name="Shiwa Y."/>
            <person name="Fujita N."/>
            <person name="Miyazaki T."/>
            <person name="Yoshikawa H."/>
            <person name="Murakami K."/>
            <person name="Kasahara K."/>
            <person name="Inaoka T."/>
            <person name="Hiraga Y."/>
            <person name="Ochi K."/>
        </authorList>
    </citation>
    <scope>NUCLEOTIDE SEQUENCE [LARGE SCALE GENOMIC DNA]</scope>
    <source>
        <strain evidence="11 12">T-3040</strain>
    </source>
</reference>
<evidence type="ECO:0000256" key="6">
    <source>
        <dbReference type="ARBA" id="ARBA00023125"/>
    </source>
</evidence>
<gene>
    <name evidence="11" type="ORF">PAT3040_03074</name>
</gene>
<keyword evidence="2" id="KW-1003">Cell membrane</keyword>
<dbReference type="Pfam" id="PF02743">
    <property type="entry name" value="dCache_1"/>
    <property type="match status" value="1"/>
</dbReference>
<evidence type="ECO:0000256" key="8">
    <source>
        <dbReference type="ARBA" id="ARBA00023163"/>
    </source>
</evidence>
<keyword evidence="6" id="KW-0238">DNA-binding</keyword>
<keyword evidence="3 9" id="KW-0812">Transmembrane</keyword>
<keyword evidence="8" id="KW-0804">Transcription</keyword>
<feature type="transmembrane region" description="Helical" evidence="9">
    <location>
        <begin position="297"/>
        <end position="319"/>
    </location>
</feature>
<dbReference type="Gene3D" id="1.10.10.60">
    <property type="entry name" value="Homeodomain-like"/>
    <property type="match status" value="2"/>
</dbReference>
<dbReference type="PANTHER" id="PTHR43280:SF28">
    <property type="entry name" value="HTH-TYPE TRANSCRIPTIONAL ACTIVATOR RHAS"/>
    <property type="match status" value="1"/>
</dbReference>
<evidence type="ECO:0000256" key="5">
    <source>
        <dbReference type="ARBA" id="ARBA00023015"/>
    </source>
</evidence>
<evidence type="ECO:0000313" key="11">
    <source>
        <dbReference type="EMBL" id="GBG08489.1"/>
    </source>
</evidence>
<evidence type="ECO:0000259" key="10">
    <source>
        <dbReference type="PROSITE" id="PS01124"/>
    </source>
</evidence>
<dbReference type="GO" id="GO:0005886">
    <property type="term" value="C:plasma membrane"/>
    <property type="evidence" value="ECO:0007669"/>
    <property type="project" value="UniProtKB-SubCell"/>
</dbReference>
<keyword evidence="4 9" id="KW-1133">Transmembrane helix</keyword>
<dbReference type="PANTHER" id="PTHR43280">
    <property type="entry name" value="ARAC-FAMILY TRANSCRIPTIONAL REGULATOR"/>
    <property type="match status" value="1"/>
</dbReference>
<dbReference type="CDD" id="cd18774">
    <property type="entry name" value="PDC2_HK_sensor"/>
    <property type="match status" value="1"/>
</dbReference>
<dbReference type="EMBL" id="BDQX01000171">
    <property type="protein sequence ID" value="GBG08489.1"/>
    <property type="molecule type" value="Genomic_DNA"/>
</dbReference>
<comment type="caution">
    <text evidence="11">The sequence shown here is derived from an EMBL/GenBank/DDBJ whole genome shotgun (WGS) entry which is preliminary data.</text>
</comment>
<organism evidence="11 12">
    <name type="scientific">Paenibacillus agaridevorans</name>
    <dbReference type="NCBI Taxonomy" id="171404"/>
    <lineage>
        <taxon>Bacteria</taxon>
        <taxon>Bacillati</taxon>
        <taxon>Bacillota</taxon>
        <taxon>Bacilli</taxon>
        <taxon>Bacillales</taxon>
        <taxon>Paenibacillaceae</taxon>
        <taxon>Paenibacillus</taxon>
    </lineage>
</organism>
<dbReference type="InterPro" id="IPR033479">
    <property type="entry name" value="dCache_1"/>
</dbReference>
<dbReference type="AlphaFoldDB" id="A0A2R5ES51"/>
<evidence type="ECO:0000256" key="2">
    <source>
        <dbReference type="ARBA" id="ARBA00022475"/>
    </source>
</evidence>
<accession>A0A2R5ES51</accession>
<dbReference type="PROSITE" id="PS01124">
    <property type="entry name" value="HTH_ARAC_FAMILY_2"/>
    <property type="match status" value="1"/>
</dbReference>
<sequence>MKRTPMMLQLIVILFCIMAVPTAILTWYSGEQILRNSEQAIAESTLEGLDASRKLNENALNNLAQNTVRLTATHIFDRIRPYETFQELNSSFDTVTNARAVLQQLLNLNRNGEGVHSSFFHLGDADYVVSTDKGIKKLESFESIDWLEDALEGQRGISGVWYPRKLDSGEYVISYVLPLNRLSTTTRGTIVVNMKENQIDNVFRSSGTAQRGYMLLNGDGTVISHSDKGMLLRNVGENTVVSGILAQNEREGYVIRGNAGERLLYTWSKSSRYGWTSLNIHSVEELMVSSHGMQRNIMLLTAAIILAGTVFSVLLATWVSKPARELVRSMRSRDDVVVKGRNELAFLDAAFKRMREEEAGLNELLQMREQDARSMAVQRLIRGEPTPQAAELFPSPYYLAAVVSIDRYRVYVGKTNPETRSYHRYLLTTHCDSLFQDGIRARSVYRGDGCFVIVINYGESERNSVSADINDALSAIRDKAAELLDHSVTIGVSSPAEESREVMDRVAEASEAIKQRMLVGSGSIQYWQEESGRDKKYIYPSNSERRMLNYLDQGDLDSIAKELKAIGDEIRSAEYVSYDNILFVYHQLTGVTIKHLRENNVSTAKIFAGRGNIYAALASIDTLDELEEYVYEFCREIVQYLARTPGETNQHGERIINYLQERYREDIVFQEMAKEIGISYSYMRKIVYEMTGQSLIDYLNQLRIEKAKELLLDPGLTIAGIAAEVGYYNVQSFNRFFRKFEGMPPSGYKASKCRTS</sequence>